<comment type="function">
    <text evidence="7">Counteracts the endogenous Pycsar antiviral defense system. Phosphodiesterase that enables metal-dependent hydrolysis of host cyclic nucleotide Pycsar defense signals such as cCMP and cUMP.</text>
</comment>
<keyword evidence="2" id="KW-1003">Cell membrane</keyword>
<keyword evidence="5 9" id="KW-0472">Membrane</keyword>
<dbReference type="SUPFAM" id="SSF56281">
    <property type="entry name" value="Metallo-hydrolase/oxidoreductase"/>
    <property type="match status" value="1"/>
</dbReference>
<feature type="domain" description="Metallo-beta-lactamase" evidence="10">
    <location>
        <begin position="533"/>
        <end position="743"/>
    </location>
</feature>
<evidence type="ECO:0000256" key="8">
    <source>
        <dbReference type="ARBA" id="ARBA00048505"/>
    </source>
</evidence>
<dbReference type="InterPro" id="IPR036866">
    <property type="entry name" value="RibonucZ/Hydroxyglut_hydro"/>
</dbReference>
<dbReference type="Pfam" id="PF00753">
    <property type="entry name" value="Lactamase_B"/>
    <property type="match status" value="1"/>
</dbReference>
<dbReference type="NCBIfam" id="TIGR00360">
    <property type="entry name" value="ComEC_N-term"/>
    <property type="match status" value="1"/>
</dbReference>
<dbReference type="PANTHER" id="PTHR30619:SF1">
    <property type="entry name" value="RECOMBINATION PROTEIN 2"/>
    <property type="match status" value="1"/>
</dbReference>
<comment type="catalytic activity">
    <reaction evidence="6">
        <text>3',5'-cyclic CMP + H2O = CMP + H(+)</text>
        <dbReference type="Rhea" id="RHEA:72675"/>
        <dbReference type="ChEBI" id="CHEBI:15377"/>
        <dbReference type="ChEBI" id="CHEBI:15378"/>
        <dbReference type="ChEBI" id="CHEBI:58003"/>
        <dbReference type="ChEBI" id="CHEBI:60377"/>
    </reaction>
    <physiologicalReaction direction="left-to-right" evidence="6">
        <dbReference type="Rhea" id="RHEA:72676"/>
    </physiologicalReaction>
</comment>
<dbReference type="InterPro" id="IPR052159">
    <property type="entry name" value="Competence_DNA_uptake"/>
</dbReference>
<feature type="transmembrane region" description="Helical" evidence="9">
    <location>
        <begin position="406"/>
        <end position="432"/>
    </location>
</feature>
<feature type="transmembrane region" description="Helical" evidence="9">
    <location>
        <begin position="374"/>
        <end position="394"/>
    </location>
</feature>
<evidence type="ECO:0000313" key="11">
    <source>
        <dbReference type="EMBL" id="GED72411.1"/>
    </source>
</evidence>
<evidence type="ECO:0000256" key="9">
    <source>
        <dbReference type="SAM" id="Phobius"/>
    </source>
</evidence>
<feature type="transmembrane region" description="Helical" evidence="9">
    <location>
        <begin position="501"/>
        <end position="518"/>
    </location>
</feature>
<dbReference type="InterPro" id="IPR004477">
    <property type="entry name" value="ComEC_N"/>
</dbReference>
<keyword evidence="12" id="KW-1185">Reference proteome</keyword>
<dbReference type="Pfam" id="PF13567">
    <property type="entry name" value="DUF4131"/>
    <property type="match status" value="1"/>
</dbReference>
<gene>
    <name evidence="11" type="ORF">BRE01_61130</name>
</gene>
<sequence>MTMLGASILMMAGYLLSAYLHPAWLLAAAGLSAALAVVIPQALRKQCVFYALILILAGLYFNGYEFLHRSEMKQLAETEETIRIRAMIASPVKRDGDVARFFVDVQQIEDRYGVEQRLQHTERIVLRVKLATFEQAGLIEKWRSGSVVTAKIKLSLPSPARNPHAFDYAQYLYWQGVHVTGEAEFKGMEHQTQNTIMARFQEWQGDGANRIERLFPDPEVAGYMKSLLLGLGQEVTPELSDMYSFLGLSHILAISGLHVTLVSSMFMWTLERTGIRRKTALITTICMLIGYVLLVGASASAVRSGIMGGVGLACQILGKRLDGREVWAGALLVMLLFNPYQLWHIGFQLSFAVTLGLIIYVPFSLQMWSWGPVWLRSLIAVTLVAQVVSFPFLIYHFHQFSPLSWLVNLLVTPLLSIIVLPLGYIAIILGMVHPALAMWPVKLSSLILDGVHQPLFGLQKLEIPFTYWQHPPWWLLFLYTIFLIVIPFLWKRGFHRRRDTILYIAIFFALLLAARQPFSGEKEVRITFLDVGQGDSIVVEIANQKVYLIDAGGTISFAAREPWREKRNPFEVGKDVVLPFLMARGIEKIDRVVMTHGDMDHIGGLAALVPRFAIGEVIVNGSTPKGYEQEILQLVREKRVPIVTGSPGQTWSDAPGIEWKWLHPGQTSAYTGNDSSVVLQLTAYETIVLFTGDVERNGEFRLVKGGLPPVDVLKVAHHGSKTSSTEALLSAIQPKAAVISAGANNRYGHPSPEVLTRLKNAGSSVYRTDQQGAVTLIITTSGMSWKTQLTDT</sequence>
<accession>A0ABQ0TX14</accession>
<evidence type="ECO:0000256" key="1">
    <source>
        <dbReference type="ARBA" id="ARBA00004651"/>
    </source>
</evidence>
<dbReference type="SMART" id="SM00849">
    <property type="entry name" value="Lactamase_B"/>
    <property type="match status" value="1"/>
</dbReference>
<dbReference type="InterPro" id="IPR025405">
    <property type="entry name" value="DUF4131"/>
</dbReference>
<feature type="transmembrane region" description="Helical" evidence="9">
    <location>
        <begin position="47"/>
        <end position="64"/>
    </location>
</feature>
<reference evidence="11 12" key="1">
    <citation type="submission" date="2019-06" db="EMBL/GenBank/DDBJ databases">
        <title>Whole genome shotgun sequence of Brevibacillus reuszeri NBRC 15719.</title>
        <authorList>
            <person name="Hosoyama A."/>
            <person name="Uohara A."/>
            <person name="Ohji S."/>
            <person name="Ichikawa N."/>
        </authorList>
    </citation>
    <scope>NUCLEOTIDE SEQUENCE [LARGE SCALE GENOMIC DNA]</scope>
    <source>
        <strain evidence="11 12">NBRC 15719</strain>
    </source>
</reference>
<dbReference type="InterPro" id="IPR001279">
    <property type="entry name" value="Metallo-B-lactamas"/>
</dbReference>
<feature type="transmembrane region" description="Helical" evidence="9">
    <location>
        <begin position="472"/>
        <end position="489"/>
    </location>
</feature>
<comment type="catalytic activity">
    <reaction evidence="8">
        <text>3',5'-cyclic UMP + H2O = UMP + H(+)</text>
        <dbReference type="Rhea" id="RHEA:70575"/>
        <dbReference type="ChEBI" id="CHEBI:15377"/>
        <dbReference type="ChEBI" id="CHEBI:15378"/>
        <dbReference type="ChEBI" id="CHEBI:57865"/>
        <dbReference type="ChEBI" id="CHEBI:184387"/>
    </reaction>
    <physiologicalReaction direction="left-to-right" evidence="8">
        <dbReference type="Rhea" id="RHEA:70576"/>
    </physiologicalReaction>
</comment>
<protein>
    <submittedName>
        <fullName evidence="11">DNA internalization-related competence protein ComEC/Rec2</fullName>
    </submittedName>
</protein>
<feature type="transmembrane region" description="Helical" evidence="9">
    <location>
        <begin position="280"/>
        <end position="306"/>
    </location>
</feature>
<organism evidence="11 12">
    <name type="scientific">Brevibacillus reuszeri</name>
    <dbReference type="NCBI Taxonomy" id="54915"/>
    <lineage>
        <taxon>Bacteria</taxon>
        <taxon>Bacillati</taxon>
        <taxon>Bacillota</taxon>
        <taxon>Bacilli</taxon>
        <taxon>Bacillales</taxon>
        <taxon>Paenibacillaceae</taxon>
        <taxon>Brevibacillus</taxon>
    </lineage>
</organism>
<keyword evidence="4 9" id="KW-1133">Transmembrane helix</keyword>
<feature type="transmembrane region" description="Helical" evidence="9">
    <location>
        <begin position="349"/>
        <end position="368"/>
    </location>
</feature>
<dbReference type="InterPro" id="IPR004797">
    <property type="entry name" value="Competence_ComEC/Rec2"/>
</dbReference>
<evidence type="ECO:0000256" key="4">
    <source>
        <dbReference type="ARBA" id="ARBA00022989"/>
    </source>
</evidence>
<feature type="transmembrane region" description="Helical" evidence="9">
    <location>
        <begin position="242"/>
        <end position="268"/>
    </location>
</feature>
<evidence type="ECO:0000256" key="6">
    <source>
        <dbReference type="ARBA" id="ARBA00034221"/>
    </source>
</evidence>
<dbReference type="NCBIfam" id="TIGR00361">
    <property type="entry name" value="ComEC_Rec2"/>
    <property type="match status" value="1"/>
</dbReference>
<keyword evidence="3 9" id="KW-0812">Transmembrane</keyword>
<dbReference type="EMBL" id="BJON01000029">
    <property type="protein sequence ID" value="GED72411.1"/>
    <property type="molecule type" value="Genomic_DNA"/>
</dbReference>
<evidence type="ECO:0000256" key="2">
    <source>
        <dbReference type="ARBA" id="ARBA00022475"/>
    </source>
</evidence>
<evidence type="ECO:0000313" key="12">
    <source>
        <dbReference type="Proteomes" id="UP000319578"/>
    </source>
</evidence>
<comment type="caution">
    <text evidence="11">The sequence shown here is derived from an EMBL/GenBank/DDBJ whole genome shotgun (WGS) entry which is preliminary data.</text>
</comment>
<dbReference type="PANTHER" id="PTHR30619">
    <property type="entry name" value="DNA INTERNALIZATION/COMPETENCE PROTEIN COMEC/REC2"/>
    <property type="match status" value="1"/>
</dbReference>
<proteinExistence type="predicted"/>
<dbReference type="InterPro" id="IPR035681">
    <property type="entry name" value="ComA-like_MBL"/>
</dbReference>
<dbReference type="Gene3D" id="3.60.15.10">
    <property type="entry name" value="Ribonuclease Z/Hydroxyacylglutathione hydrolase-like"/>
    <property type="match status" value="1"/>
</dbReference>
<evidence type="ECO:0000259" key="10">
    <source>
        <dbReference type="SMART" id="SM00849"/>
    </source>
</evidence>
<dbReference type="CDD" id="cd07731">
    <property type="entry name" value="ComA-like_MBL-fold"/>
    <property type="match status" value="1"/>
</dbReference>
<comment type="subcellular location">
    <subcellularLocation>
        <location evidence="1">Cell membrane</location>
        <topology evidence="1">Multi-pass membrane protein</topology>
    </subcellularLocation>
</comment>
<evidence type="ECO:0000256" key="7">
    <source>
        <dbReference type="ARBA" id="ARBA00034301"/>
    </source>
</evidence>
<feature type="transmembrane region" description="Helical" evidence="9">
    <location>
        <begin position="20"/>
        <end position="40"/>
    </location>
</feature>
<dbReference type="Proteomes" id="UP000319578">
    <property type="component" value="Unassembled WGS sequence"/>
</dbReference>
<evidence type="ECO:0000256" key="3">
    <source>
        <dbReference type="ARBA" id="ARBA00022692"/>
    </source>
</evidence>
<dbReference type="Pfam" id="PF03772">
    <property type="entry name" value="Competence"/>
    <property type="match status" value="1"/>
</dbReference>
<name>A0ABQ0TX14_9BACL</name>
<evidence type="ECO:0000256" key="5">
    <source>
        <dbReference type="ARBA" id="ARBA00023136"/>
    </source>
</evidence>